<reference evidence="2" key="2">
    <citation type="submission" date="2025-09" db="UniProtKB">
        <authorList>
            <consortium name="Ensembl"/>
        </authorList>
    </citation>
    <scope>IDENTIFICATION</scope>
</reference>
<feature type="region of interest" description="Disordered" evidence="1">
    <location>
        <begin position="172"/>
        <end position="193"/>
    </location>
</feature>
<reference evidence="2" key="1">
    <citation type="submission" date="2025-08" db="UniProtKB">
        <authorList>
            <consortium name="Ensembl"/>
        </authorList>
    </citation>
    <scope>IDENTIFICATION</scope>
</reference>
<organism evidence="2 3">
    <name type="scientific">Athene cunicularia</name>
    <name type="common">Burrowing owl</name>
    <name type="synonym">Speotyto cunicularia</name>
    <dbReference type="NCBI Taxonomy" id="194338"/>
    <lineage>
        <taxon>Eukaryota</taxon>
        <taxon>Metazoa</taxon>
        <taxon>Chordata</taxon>
        <taxon>Craniata</taxon>
        <taxon>Vertebrata</taxon>
        <taxon>Euteleostomi</taxon>
        <taxon>Archelosauria</taxon>
        <taxon>Archosauria</taxon>
        <taxon>Dinosauria</taxon>
        <taxon>Saurischia</taxon>
        <taxon>Theropoda</taxon>
        <taxon>Coelurosauria</taxon>
        <taxon>Aves</taxon>
        <taxon>Neognathae</taxon>
        <taxon>Neoaves</taxon>
        <taxon>Telluraves</taxon>
        <taxon>Strigiformes</taxon>
        <taxon>Strigidae</taxon>
        <taxon>Athene</taxon>
    </lineage>
</organism>
<feature type="region of interest" description="Disordered" evidence="1">
    <location>
        <begin position="93"/>
        <end position="112"/>
    </location>
</feature>
<evidence type="ECO:0000313" key="3">
    <source>
        <dbReference type="Proteomes" id="UP000472269"/>
    </source>
</evidence>
<evidence type="ECO:0000313" key="2">
    <source>
        <dbReference type="Ensembl" id="ENSACUP00000016474.1"/>
    </source>
</evidence>
<keyword evidence="3" id="KW-1185">Reference proteome</keyword>
<dbReference type="AlphaFoldDB" id="A0A663MWZ9"/>
<sequence>WDDLGGSQPSSLHRAKRRAPACPLALCHKPQHATSHSTPRATARRSPVCARSWITRALDCLKPLPQSGQTKGRSPVCTRSAWRCSSLEERLKRLPQSSQRKGRSSWRLKEAWQRSQRKGRSSLCTTSWLKSSQARLKAFSQTPHWKGFSSTITSRISSSPTLLAPRFEWAGSPTAATSSSSPTALPSTSLAVE</sequence>
<name>A0A663MWZ9_ATHCN</name>
<proteinExistence type="predicted"/>
<dbReference type="Proteomes" id="UP000472269">
    <property type="component" value="Unplaced"/>
</dbReference>
<dbReference type="Ensembl" id="ENSACUT00000017564.1">
    <property type="protein sequence ID" value="ENSACUP00000016474.1"/>
    <property type="gene ID" value="ENSACUG00000011038.1"/>
</dbReference>
<evidence type="ECO:0000256" key="1">
    <source>
        <dbReference type="SAM" id="MobiDB-lite"/>
    </source>
</evidence>
<protein>
    <submittedName>
        <fullName evidence="2">Uncharacterized protein</fullName>
    </submittedName>
</protein>
<accession>A0A663MWZ9</accession>